<dbReference type="InterPro" id="IPR012338">
    <property type="entry name" value="Beta-lactam/transpept-like"/>
</dbReference>
<feature type="transmembrane region" description="Helical" evidence="1">
    <location>
        <begin position="598"/>
        <end position="624"/>
    </location>
</feature>
<dbReference type="Gene3D" id="3.40.710.10">
    <property type="entry name" value="DD-peptidase/beta-lactamase superfamily"/>
    <property type="match status" value="1"/>
</dbReference>
<gene>
    <name evidence="4" type="ORF">ACFPN2_02455</name>
</gene>
<evidence type="ECO:0000259" key="3">
    <source>
        <dbReference type="Pfam" id="PF00144"/>
    </source>
</evidence>
<protein>
    <submittedName>
        <fullName evidence="4">Serine hydrolase domain-containing protein</fullName>
        <ecNumber evidence="4">3.-.-.-</ecNumber>
    </submittedName>
</protein>
<feature type="transmembrane region" description="Helical" evidence="1">
    <location>
        <begin position="563"/>
        <end position="586"/>
    </location>
</feature>
<dbReference type="InterPro" id="IPR001466">
    <property type="entry name" value="Beta-lactam-related"/>
</dbReference>
<evidence type="ECO:0000256" key="2">
    <source>
        <dbReference type="SAM" id="SignalP"/>
    </source>
</evidence>
<dbReference type="EC" id="3.-.-.-" evidence="4"/>
<evidence type="ECO:0000313" key="5">
    <source>
        <dbReference type="Proteomes" id="UP001595904"/>
    </source>
</evidence>
<feature type="transmembrane region" description="Helical" evidence="1">
    <location>
        <begin position="518"/>
        <end position="542"/>
    </location>
</feature>
<dbReference type="GO" id="GO:0016787">
    <property type="term" value="F:hydrolase activity"/>
    <property type="evidence" value="ECO:0007669"/>
    <property type="project" value="UniProtKB-KW"/>
</dbReference>
<proteinExistence type="predicted"/>
<name>A0ABV8SM11_9GAMM</name>
<keyword evidence="5" id="KW-1185">Reference proteome</keyword>
<keyword evidence="1" id="KW-0812">Transmembrane</keyword>
<keyword evidence="1" id="KW-1133">Transmembrane helix</keyword>
<comment type="caution">
    <text evidence="4">The sequence shown here is derived from an EMBL/GenBank/DDBJ whole genome shotgun (WGS) entry which is preliminary data.</text>
</comment>
<dbReference type="SUPFAM" id="SSF56601">
    <property type="entry name" value="beta-lactamase/transpeptidase-like"/>
    <property type="match status" value="1"/>
</dbReference>
<evidence type="ECO:0000313" key="4">
    <source>
        <dbReference type="EMBL" id="MFC4307932.1"/>
    </source>
</evidence>
<organism evidence="4 5">
    <name type="scientific">Steroidobacter flavus</name>
    <dbReference type="NCBI Taxonomy" id="1842136"/>
    <lineage>
        <taxon>Bacteria</taxon>
        <taxon>Pseudomonadati</taxon>
        <taxon>Pseudomonadota</taxon>
        <taxon>Gammaproteobacteria</taxon>
        <taxon>Steroidobacterales</taxon>
        <taxon>Steroidobacteraceae</taxon>
        <taxon>Steroidobacter</taxon>
    </lineage>
</organism>
<feature type="signal peptide" evidence="2">
    <location>
        <begin position="1"/>
        <end position="22"/>
    </location>
</feature>
<dbReference type="InterPro" id="IPR050491">
    <property type="entry name" value="AmpC-like"/>
</dbReference>
<keyword evidence="1" id="KW-0472">Membrane</keyword>
<keyword evidence="2" id="KW-0732">Signal</keyword>
<dbReference type="Pfam" id="PF00144">
    <property type="entry name" value="Beta-lactamase"/>
    <property type="match status" value="1"/>
</dbReference>
<dbReference type="Proteomes" id="UP001595904">
    <property type="component" value="Unassembled WGS sequence"/>
</dbReference>
<dbReference type="PANTHER" id="PTHR46825">
    <property type="entry name" value="D-ALANYL-D-ALANINE-CARBOXYPEPTIDASE/ENDOPEPTIDASE AMPH"/>
    <property type="match status" value="1"/>
</dbReference>
<reference evidence="5" key="1">
    <citation type="journal article" date="2019" name="Int. J. Syst. Evol. Microbiol.">
        <title>The Global Catalogue of Microorganisms (GCM) 10K type strain sequencing project: providing services to taxonomists for standard genome sequencing and annotation.</title>
        <authorList>
            <consortium name="The Broad Institute Genomics Platform"/>
            <consortium name="The Broad Institute Genome Sequencing Center for Infectious Disease"/>
            <person name="Wu L."/>
            <person name="Ma J."/>
        </authorList>
    </citation>
    <scope>NUCLEOTIDE SEQUENCE [LARGE SCALE GENOMIC DNA]</scope>
    <source>
        <strain evidence="5">CGMCC 1.10759</strain>
    </source>
</reference>
<feature type="chain" id="PRO_5046438397" evidence="2">
    <location>
        <begin position="23"/>
        <end position="663"/>
    </location>
</feature>
<feature type="transmembrane region" description="Helical" evidence="1">
    <location>
        <begin position="636"/>
        <end position="658"/>
    </location>
</feature>
<dbReference type="RefSeq" id="WP_380594622.1">
    <property type="nucleotide sequence ID" value="NZ_JBHSDU010000001.1"/>
</dbReference>
<dbReference type="EMBL" id="JBHSDU010000001">
    <property type="protein sequence ID" value="MFC4307932.1"/>
    <property type="molecule type" value="Genomic_DNA"/>
</dbReference>
<evidence type="ECO:0000256" key="1">
    <source>
        <dbReference type="SAM" id="Phobius"/>
    </source>
</evidence>
<feature type="domain" description="Beta-lactamase-related" evidence="3">
    <location>
        <begin position="67"/>
        <end position="385"/>
    </location>
</feature>
<dbReference type="PANTHER" id="PTHR46825:SF9">
    <property type="entry name" value="BETA-LACTAMASE-RELATED DOMAIN-CONTAINING PROTEIN"/>
    <property type="match status" value="1"/>
</dbReference>
<accession>A0ABV8SM11</accession>
<sequence length="663" mass="72404">MRAATFILMTTALFSRALFAAAAGDVSSQPPAPEPQVTSAEVPNSDVRPLTREDAEAWLDGFMPYALATGDVAGAVVVVVKDGTTLLQKGYGYADVATRKPVDPATTLFRPGSISKLTTWTAVMQLVEQGKLDLDADVNGYLDFKIPARDGEPITLRNIMTHTPGFEERIKDLIVAEGTPFDPLDVYLKEWVPARIFAPGTTPAYSNYATSLAGYIVARVSGLSYDDYVDQRILQPLGMEYSTFRQPLPDRLKPFMSSGYALASDGKAKPYEIVAAAPAGSQASSGADMARFMIAHLQKGAFGEGRILKAETAEQMHTTALTVLPRVDRMMLGFYEQNRNGRRIISHAGDSAWFHSDLFLFLDDNVGLFISLNSAGKEGAAGKIRKAVFEQFTDRYLPGPTFDGKVDPQVAAEHARMMTGLYQVSRRMETNFLRVLGLLSPTKVFANDDGTISVSMAMNAAGQPIKWREVEPFVWRDVDGESFLSAEAKDGRITRLAFEWVSPFMVFEPMPASISPSWLMPAAFAGLIALLLTTLAWPISALTRRHYGVTYALTGRDATAHRWIRIASTAVIALLILWGVVVSLILGESVTSSTSDVLLMIVQLLSLIVFFGAAAIGVWNASVVVRGARKWYAKTWAVVLALAVLVMLWIGLAFHLIAFDVNY</sequence>
<keyword evidence="4" id="KW-0378">Hydrolase</keyword>